<feature type="transmembrane region" description="Helical" evidence="1">
    <location>
        <begin position="61"/>
        <end position="83"/>
    </location>
</feature>
<evidence type="ECO:0000256" key="1">
    <source>
        <dbReference type="SAM" id="Phobius"/>
    </source>
</evidence>
<protein>
    <submittedName>
        <fullName evidence="2">Uncharacterized protein</fullName>
    </submittedName>
</protein>
<reference evidence="2" key="1">
    <citation type="journal article" date="2014" name="Int. J. Syst. Evol. Microbiol.">
        <title>Complete genome sequence of Corynebacterium casei LMG S-19264T (=DSM 44701T), isolated from a smear-ripened cheese.</title>
        <authorList>
            <consortium name="US DOE Joint Genome Institute (JGI-PGF)"/>
            <person name="Walter F."/>
            <person name="Albersmeier A."/>
            <person name="Kalinowski J."/>
            <person name="Ruckert C."/>
        </authorList>
    </citation>
    <scope>NUCLEOTIDE SEQUENCE</scope>
    <source>
        <strain evidence="2">KCTC 12711</strain>
    </source>
</reference>
<keyword evidence="1" id="KW-1133">Transmembrane helix</keyword>
<keyword evidence="1" id="KW-0472">Membrane</keyword>
<keyword evidence="1" id="KW-0812">Transmembrane</keyword>
<evidence type="ECO:0000313" key="3">
    <source>
        <dbReference type="Proteomes" id="UP000614811"/>
    </source>
</evidence>
<reference evidence="2" key="2">
    <citation type="submission" date="2020-09" db="EMBL/GenBank/DDBJ databases">
        <authorList>
            <person name="Sun Q."/>
            <person name="Kim S."/>
        </authorList>
    </citation>
    <scope>NUCLEOTIDE SEQUENCE</scope>
    <source>
        <strain evidence="2">KCTC 12711</strain>
    </source>
</reference>
<feature type="transmembrane region" description="Helical" evidence="1">
    <location>
        <begin position="5"/>
        <end position="23"/>
    </location>
</feature>
<evidence type="ECO:0000313" key="2">
    <source>
        <dbReference type="EMBL" id="GHA12857.1"/>
    </source>
</evidence>
<dbReference type="EMBL" id="BMXA01000004">
    <property type="protein sequence ID" value="GHA12857.1"/>
    <property type="molecule type" value="Genomic_DNA"/>
</dbReference>
<gene>
    <name evidence="2" type="ORF">GCM10008090_23170</name>
</gene>
<comment type="caution">
    <text evidence="2">The sequence shown here is derived from an EMBL/GenBank/DDBJ whole genome shotgun (WGS) entry which is preliminary data.</text>
</comment>
<organism evidence="2 3">
    <name type="scientific">Arenicella chitinivorans</name>
    <dbReference type="NCBI Taxonomy" id="1329800"/>
    <lineage>
        <taxon>Bacteria</taxon>
        <taxon>Pseudomonadati</taxon>
        <taxon>Pseudomonadota</taxon>
        <taxon>Gammaproteobacteria</taxon>
        <taxon>Arenicellales</taxon>
        <taxon>Arenicellaceae</taxon>
        <taxon>Arenicella</taxon>
    </lineage>
</organism>
<proteinExistence type="predicted"/>
<dbReference type="Proteomes" id="UP000614811">
    <property type="component" value="Unassembled WGS sequence"/>
</dbReference>
<accession>A0A918RVE4</accession>
<sequence length="91" mass="10341">MKSNLLTSILSGLIFPFFCFVFIDFAPMNIYENDVLVNEASQSTELLAFIEFYGVGNSLLIYSKIALVIFLFALLVCVLNQYIKSRIETEL</sequence>
<dbReference type="AlphaFoldDB" id="A0A918RVE4"/>
<name>A0A918RVE4_9GAMM</name>
<keyword evidence="3" id="KW-1185">Reference proteome</keyword>